<dbReference type="AlphaFoldDB" id="U1MUQ3"/>
<accession>U1MUQ3</accession>
<reference evidence="1 2" key="1">
    <citation type="journal article" date="2013" name="PLoS ONE">
        <title>Assembly-driven community genomics of a hypersaline microbial ecosystem.</title>
        <authorList>
            <person name="Podell S."/>
            <person name="Ugalde J.A."/>
            <person name="Narasingarao P."/>
            <person name="Banfield J.F."/>
            <person name="Heidelberg K.B."/>
            <person name="Allen E.E."/>
        </authorList>
    </citation>
    <scope>NUCLEOTIDE SEQUENCE [LARGE SCALE GENOMIC DNA]</scope>
    <source>
        <strain evidence="2">J07HQW2</strain>
    </source>
</reference>
<name>U1MUQ3_9EURY</name>
<proteinExistence type="predicted"/>
<evidence type="ECO:0000313" key="2">
    <source>
        <dbReference type="Proteomes" id="UP000030710"/>
    </source>
</evidence>
<organism evidence="1 2">
    <name type="scientific">Haloquadratum walsbyi J07HQW2</name>
    <dbReference type="NCBI Taxonomy" id="1238425"/>
    <lineage>
        <taxon>Archaea</taxon>
        <taxon>Methanobacteriati</taxon>
        <taxon>Methanobacteriota</taxon>
        <taxon>Stenosarchaea group</taxon>
        <taxon>Halobacteria</taxon>
        <taxon>Halobacteriales</taxon>
        <taxon>Haloferacaceae</taxon>
        <taxon>Haloquadratum</taxon>
    </lineage>
</organism>
<dbReference type="HOGENOM" id="CLU_2433796_0_0_2"/>
<dbReference type="EMBL" id="KE356561">
    <property type="protein sequence ID" value="ERG94089.1"/>
    <property type="molecule type" value="Genomic_DNA"/>
</dbReference>
<evidence type="ECO:0000313" key="1">
    <source>
        <dbReference type="EMBL" id="ERG94089.1"/>
    </source>
</evidence>
<dbReference type="Proteomes" id="UP000030710">
    <property type="component" value="Unassembled WGS sequence"/>
</dbReference>
<sequence>MAVVIGYASGHSDGVLSSVLSMIPIDWQIISVIISDATTLSRLCWDHQLGEVAEEQNKNTNKVTTVMRQSGHRSSRRWTFFEAKRCAESE</sequence>
<gene>
    <name evidence="1" type="ORF">J07HQW2_00523</name>
</gene>
<protein>
    <submittedName>
        <fullName evidence="1">Uncharacterized protein</fullName>
    </submittedName>
</protein>